<accession>A0A916JWB2</accession>
<sequence>MTMQNKKHAAEANRVELPDLLQEVSEQQMKNVKGGDFHMSTRVIVKKVTIRP</sequence>
<dbReference type="Proteomes" id="UP000693672">
    <property type="component" value="Unassembled WGS sequence"/>
</dbReference>
<evidence type="ECO:0000313" key="2">
    <source>
        <dbReference type="Proteomes" id="UP000693672"/>
    </source>
</evidence>
<dbReference type="EMBL" id="CAJVAS010000004">
    <property type="protein sequence ID" value="CAG7610407.1"/>
    <property type="molecule type" value="Genomic_DNA"/>
</dbReference>
<name>A0A916JWB2_9BACL</name>
<evidence type="ECO:0000313" key="1">
    <source>
        <dbReference type="EMBL" id="CAG7610407.1"/>
    </source>
</evidence>
<proteinExistence type="predicted"/>
<reference evidence="1" key="1">
    <citation type="submission" date="2021-06" db="EMBL/GenBank/DDBJ databases">
        <authorList>
            <person name="Criscuolo A."/>
        </authorList>
    </citation>
    <scope>NUCLEOTIDE SEQUENCE</scope>
    <source>
        <strain evidence="1">CIP111600</strain>
    </source>
</reference>
<comment type="caution">
    <text evidence="1">The sequence shown here is derived from an EMBL/GenBank/DDBJ whole genome shotgun (WGS) entry which is preliminary data.</text>
</comment>
<protein>
    <submittedName>
        <fullName evidence="1">Uncharacterized protein</fullName>
    </submittedName>
</protein>
<organism evidence="1 2">
    <name type="scientific">Paenibacillus solanacearum</name>
    <dbReference type="NCBI Taxonomy" id="2048548"/>
    <lineage>
        <taxon>Bacteria</taxon>
        <taxon>Bacillati</taxon>
        <taxon>Bacillota</taxon>
        <taxon>Bacilli</taxon>
        <taxon>Bacillales</taxon>
        <taxon>Paenibacillaceae</taxon>
        <taxon>Paenibacillus</taxon>
    </lineage>
</organism>
<gene>
    <name evidence="1" type="ORF">PAESOLCIP111_01237</name>
</gene>
<keyword evidence="2" id="KW-1185">Reference proteome</keyword>
<dbReference type="AlphaFoldDB" id="A0A916JWB2"/>
<dbReference type="RefSeq" id="WP_218091058.1">
    <property type="nucleotide sequence ID" value="NZ_CAJVAS010000004.1"/>
</dbReference>